<dbReference type="AlphaFoldDB" id="A0A1M6NCD9"/>
<keyword evidence="2" id="KW-1185">Reference proteome</keyword>
<accession>A0A1M6NCD9</accession>
<gene>
    <name evidence="1" type="ORF">SAMN02745138_00821</name>
</gene>
<sequence>MTCHEELLGENNMTYGEFLKKLIIFTNTKIMVIANETGYDISYISKWCNKGILPTTRTISVINKKLSKVFANEIVMQDRVEDFFISFSDMIEKKETDTEDIFDFLSDSIETALSVCYRHSSTQDSKSAQVLKPSMESNLFSHTQVLENMIRNIRQTLLQTEKELTIVWTIDICKSFQYLNALEMVSKSPQNRIRCLAALDLEEFERNPAYYMKQLYLLLSKNKTVFFEFYNGKNLKQTNAIVVEDAFADILSIDEHGNLDFSVNITNSNDVKTLFSFFSQKMTSQDLLLRSCTSKEINRSYRTEFYSGSKFHFFNTYGFEFLLPPETIDHIVETAKSNAKLDITESMIRTLQITWEEIFENQEICFFFLLSSLYEYITSGEIYYTDIHYQLRGEERISHIKNIIEVSKKNPNIKFVILDENIFASDFMPHISVYANDKKIFLKNYSAYETGIGPHLYIIHDKELIRIINTSTSHSLQNPTLYREYNSETLESLLEKYKSLIFRMMHMA</sequence>
<evidence type="ECO:0000313" key="1">
    <source>
        <dbReference type="EMBL" id="SHJ93405.1"/>
    </source>
</evidence>
<dbReference type="Proteomes" id="UP000183975">
    <property type="component" value="Unassembled WGS sequence"/>
</dbReference>
<reference evidence="1 2" key="1">
    <citation type="submission" date="2016-11" db="EMBL/GenBank/DDBJ databases">
        <authorList>
            <person name="Jaros S."/>
            <person name="Januszkiewicz K."/>
            <person name="Wedrychowicz H."/>
        </authorList>
    </citation>
    <scope>NUCLEOTIDE SEQUENCE [LARGE SCALE GENOMIC DNA]</scope>
    <source>
        <strain evidence="1 2">DSM 14214</strain>
    </source>
</reference>
<proteinExistence type="predicted"/>
<dbReference type="EMBL" id="FRAH01000010">
    <property type="protein sequence ID" value="SHJ93405.1"/>
    <property type="molecule type" value="Genomic_DNA"/>
</dbReference>
<name>A0A1M6NCD9_9FIRM</name>
<evidence type="ECO:0000313" key="2">
    <source>
        <dbReference type="Proteomes" id="UP000183975"/>
    </source>
</evidence>
<protein>
    <submittedName>
        <fullName evidence="1">Uncharacterized protein</fullName>
    </submittedName>
</protein>
<organism evidence="1 2">
    <name type="scientific">Anaerotignum lactatifermentans DSM 14214</name>
    <dbReference type="NCBI Taxonomy" id="1121323"/>
    <lineage>
        <taxon>Bacteria</taxon>
        <taxon>Bacillati</taxon>
        <taxon>Bacillota</taxon>
        <taxon>Clostridia</taxon>
        <taxon>Lachnospirales</taxon>
        <taxon>Anaerotignaceae</taxon>
        <taxon>Anaerotignum</taxon>
    </lineage>
</organism>